<reference evidence="1" key="1">
    <citation type="submission" date="2018-10" db="EMBL/GenBank/DDBJ databases">
        <title>Population genomic analysis revealed the cold adaptation of white poplar.</title>
        <authorList>
            <person name="Liu Y.-J."/>
        </authorList>
    </citation>
    <scope>NUCLEOTIDE SEQUENCE [LARGE SCALE GENOMIC DNA]</scope>
    <source>
        <strain evidence="1">PAL-ZL1</strain>
    </source>
</reference>
<dbReference type="AlphaFoldDB" id="A0A4U5QPP8"/>
<gene>
    <name evidence="1" type="ORF">D5086_0000059180</name>
</gene>
<accession>A0A4U5QPP8</accession>
<evidence type="ECO:0000313" key="1">
    <source>
        <dbReference type="EMBL" id="TKS12862.1"/>
    </source>
</evidence>
<protein>
    <submittedName>
        <fullName evidence="1">Uncharacterized protein</fullName>
    </submittedName>
</protein>
<proteinExistence type="predicted"/>
<sequence length="112" mass="12153">MLTGEGIKFCPLLVVVVQDSIVFMPDDVLDKSVLADGAIFPEFSIYAPSVVHPYSPSSVSQLELLPLEYASCPATLPPILEVAPIPNSLETITVEDYSSEEGLDETLLQEEQ</sequence>
<organism evidence="1">
    <name type="scientific">Populus alba</name>
    <name type="common">White poplar</name>
    <dbReference type="NCBI Taxonomy" id="43335"/>
    <lineage>
        <taxon>Eukaryota</taxon>
        <taxon>Viridiplantae</taxon>
        <taxon>Streptophyta</taxon>
        <taxon>Embryophyta</taxon>
        <taxon>Tracheophyta</taxon>
        <taxon>Spermatophyta</taxon>
        <taxon>Magnoliopsida</taxon>
        <taxon>eudicotyledons</taxon>
        <taxon>Gunneridae</taxon>
        <taxon>Pentapetalae</taxon>
        <taxon>rosids</taxon>
        <taxon>fabids</taxon>
        <taxon>Malpighiales</taxon>
        <taxon>Salicaceae</taxon>
        <taxon>Saliceae</taxon>
        <taxon>Populus</taxon>
    </lineage>
</organism>
<comment type="caution">
    <text evidence="1">The sequence shown here is derived from an EMBL/GenBank/DDBJ whole genome shotgun (WGS) entry which is preliminary data.</text>
</comment>
<dbReference type="EMBL" id="RCHU01000144">
    <property type="protein sequence ID" value="TKS12862.1"/>
    <property type="molecule type" value="Genomic_DNA"/>
</dbReference>
<name>A0A4U5QPP8_POPAL</name>